<reference evidence="2 3" key="1">
    <citation type="submission" date="2019-03" db="EMBL/GenBank/DDBJ databases">
        <title>First draft genome of Liparis tanakae, snailfish: a comprehensive survey of snailfish specific genes.</title>
        <authorList>
            <person name="Kim W."/>
            <person name="Song I."/>
            <person name="Jeong J.-H."/>
            <person name="Kim D."/>
            <person name="Kim S."/>
            <person name="Ryu S."/>
            <person name="Song J.Y."/>
            <person name="Lee S.K."/>
        </authorList>
    </citation>
    <scope>NUCLEOTIDE SEQUENCE [LARGE SCALE GENOMIC DNA]</scope>
    <source>
        <tissue evidence="2">Muscle</tissue>
    </source>
</reference>
<accession>A0A4Z2E2P9</accession>
<feature type="compositionally biased region" description="Basic and acidic residues" evidence="1">
    <location>
        <begin position="161"/>
        <end position="217"/>
    </location>
</feature>
<gene>
    <name evidence="2" type="ORF">EYF80_066905</name>
</gene>
<feature type="compositionally biased region" description="Basic and acidic residues" evidence="1">
    <location>
        <begin position="139"/>
        <end position="153"/>
    </location>
</feature>
<name>A0A4Z2E2P9_9TELE</name>
<feature type="region of interest" description="Disordered" evidence="1">
    <location>
        <begin position="1"/>
        <end position="217"/>
    </location>
</feature>
<dbReference type="Proteomes" id="UP000314294">
    <property type="component" value="Unassembled WGS sequence"/>
</dbReference>
<proteinExistence type="predicted"/>
<organism evidence="2 3">
    <name type="scientific">Liparis tanakae</name>
    <name type="common">Tanaka's snailfish</name>
    <dbReference type="NCBI Taxonomy" id="230148"/>
    <lineage>
        <taxon>Eukaryota</taxon>
        <taxon>Metazoa</taxon>
        <taxon>Chordata</taxon>
        <taxon>Craniata</taxon>
        <taxon>Vertebrata</taxon>
        <taxon>Euteleostomi</taxon>
        <taxon>Actinopterygii</taxon>
        <taxon>Neopterygii</taxon>
        <taxon>Teleostei</taxon>
        <taxon>Neoteleostei</taxon>
        <taxon>Acanthomorphata</taxon>
        <taxon>Eupercaria</taxon>
        <taxon>Perciformes</taxon>
        <taxon>Cottioidei</taxon>
        <taxon>Cottales</taxon>
        <taxon>Liparidae</taxon>
        <taxon>Liparis</taxon>
    </lineage>
</organism>
<feature type="compositionally biased region" description="Polar residues" evidence="1">
    <location>
        <begin position="1"/>
        <end position="14"/>
    </location>
</feature>
<sequence length="217" mass="23758">MSRLPRSSPSSKIWRTSRENPRGRLEADSSDCSEPPAPRGGSPSSRSNHHGVRTSKAHVSGSVSERLRGAVTGAPGPRGGGGASRWRRGLAVEVGPRGGGGAKTRPRRGRDAGGLKAIIRINTAVGLGGTRAESIAEILRGETKRKGDEEEGRRRGRETRRKGDEEEGRPRGREMKRKGDEEEGRPRGREMKSKGDEEERRPRGREMKSKGDEEERR</sequence>
<keyword evidence="3" id="KW-1185">Reference proteome</keyword>
<evidence type="ECO:0000256" key="1">
    <source>
        <dbReference type="SAM" id="MobiDB-lite"/>
    </source>
</evidence>
<dbReference type="EMBL" id="SRLO01020261">
    <property type="protein sequence ID" value="TNN22979.1"/>
    <property type="molecule type" value="Genomic_DNA"/>
</dbReference>
<feature type="compositionally biased region" description="Basic residues" evidence="1">
    <location>
        <begin position="47"/>
        <end position="56"/>
    </location>
</feature>
<comment type="caution">
    <text evidence="2">The sequence shown here is derived from an EMBL/GenBank/DDBJ whole genome shotgun (WGS) entry which is preliminary data.</text>
</comment>
<evidence type="ECO:0000313" key="3">
    <source>
        <dbReference type="Proteomes" id="UP000314294"/>
    </source>
</evidence>
<evidence type="ECO:0000313" key="2">
    <source>
        <dbReference type="EMBL" id="TNN22979.1"/>
    </source>
</evidence>
<dbReference type="AlphaFoldDB" id="A0A4Z2E2P9"/>
<feature type="compositionally biased region" description="Basic and acidic residues" evidence="1">
    <location>
        <begin position="16"/>
        <end position="27"/>
    </location>
</feature>
<protein>
    <submittedName>
        <fullName evidence="2">Uncharacterized protein</fullName>
    </submittedName>
</protein>